<dbReference type="GO" id="GO:0003677">
    <property type="term" value="F:DNA binding"/>
    <property type="evidence" value="ECO:0007669"/>
    <property type="project" value="UniProtKB-UniRule"/>
</dbReference>
<dbReference type="RefSeq" id="WP_317912700.1">
    <property type="nucleotide sequence ID" value="NZ_JAVBVO010000003.1"/>
</dbReference>
<dbReference type="Gene3D" id="3.40.1410.10">
    <property type="entry name" value="Chorismate lyase-like"/>
    <property type="match status" value="1"/>
</dbReference>
<feature type="domain" description="HTH gntR-type" evidence="5">
    <location>
        <begin position="1"/>
        <end position="69"/>
    </location>
</feature>
<evidence type="ECO:0000256" key="1">
    <source>
        <dbReference type="ARBA" id="ARBA00023015"/>
    </source>
</evidence>
<dbReference type="PRINTS" id="PR00035">
    <property type="entry name" value="HTHGNTR"/>
</dbReference>
<dbReference type="InterPro" id="IPR036390">
    <property type="entry name" value="WH_DNA-bd_sf"/>
</dbReference>
<proteinExistence type="predicted"/>
<dbReference type="SMART" id="SM00866">
    <property type="entry name" value="UTRA"/>
    <property type="match status" value="1"/>
</dbReference>
<dbReference type="GO" id="GO:0003700">
    <property type="term" value="F:DNA-binding transcription factor activity"/>
    <property type="evidence" value="ECO:0007669"/>
    <property type="project" value="UniProtKB-UniRule"/>
</dbReference>
<name>A0AAW9JT22_CARML</name>
<dbReference type="Proteomes" id="UP001290462">
    <property type="component" value="Unassembled WGS sequence"/>
</dbReference>
<evidence type="ECO:0000313" key="7">
    <source>
        <dbReference type="Proteomes" id="UP001290462"/>
    </source>
</evidence>
<dbReference type="InterPro" id="IPR011663">
    <property type="entry name" value="UTRA"/>
</dbReference>
<dbReference type="PANTHER" id="PTHR44846">
    <property type="entry name" value="MANNOSYL-D-GLYCERATE TRANSPORT/METABOLISM SYSTEM REPRESSOR MNGR-RELATED"/>
    <property type="match status" value="1"/>
</dbReference>
<keyword evidence="2" id="KW-0238">DNA-binding</keyword>
<organism evidence="6 7">
    <name type="scientific">Carnobacterium maltaromaticum</name>
    <name type="common">Carnobacterium piscicola</name>
    <dbReference type="NCBI Taxonomy" id="2751"/>
    <lineage>
        <taxon>Bacteria</taxon>
        <taxon>Bacillati</taxon>
        <taxon>Bacillota</taxon>
        <taxon>Bacilli</taxon>
        <taxon>Lactobacillales</taxon>
        <taxon>Carnobacteriaceae</taxon>
        <taxon>Carnobacterium</taxon>
    </lineage>
</organism>
<dbReference type="InterPro" id="IPR000524">
    <property type="entry name" value="Tscrpt_reg_HTH_GntR"/>
</dbReference>
<dbReference type="InterPro" id="IPR036388">
    <property type="entry name" value="WH-like_DNA-bd_sf"/>
</dbReference>
<dbReference type="Pfam" id="PF07702">
    <property type="entry name" value="UTRA"/>
    <property type="match status" value="1"/>
</dbReference>
<protein>
    <recommendedName>
        <fullName evidence="4">Trehalose operon repressor</fullName>
    </recommendedName>
</protein>
<keyword evidence="1" id="KW-0805">Transcription regulation</keyword>
<evidence type="ECO:0000256" key="2">
    <source>
        <dbReference type="ARBA" id="ARBA00023125"/>
    </source>
</evidence>
<dbReference type="InterPro" id="IPR050679">
    <property type="entry name" value="Bact_HTH_transcr_reg"/>
</dbReference>
<dbReference type="PROSITE" id="PS50949">
    <property type="entry name" value="HTH_GNTR"/>
    <property type="match status" value="1"/>
</dbReference>
<dbReference type="Pfam" id="PF00392">
    <property type="entry name" value="GntR"/>
    <property type="match status" value="1"/>
</dbReference>
<dbReference type="InterPro" id="IPR012770">
    <property type="entry name" value="TreR"/>
</dbReference>
<dbReference type="NCBIfam" id="TIGR02404">
    <property type="entry name" value="trehalos_R_Bsub"/>
    <property type="match status" value="1"/>
</dbReference>
<evidence type="ECO:0000259" key="5">
    <source>
        <dbReference type="PROSITE" id="PS50949"/>
    </source>
</evidence>
<dbReference type="SUPFAM" id="SSF46785">
    <property type="entry name" value="Winged helix' DNA-binding domain"/>
    <property type="match status" value="1"/>
</dbReference>
<evidence type="ECO:0000256" key="3">
    <source>
        <dbReference type="ARBA" id="ARBA00023163"/>
    </source>
</evidence>
<dbReference type="PANTHER" id="PTHR44846:SF12">
    <property type="entry name" value="HTH-TYPE TRANSCRIPTIONAL REGULATOR TRER"/>
    <property type="match status" value="1"/>
</dbReference>
<dbReference type="Gene3D" id="1.10.10.10">
    <property type="entry name" value="Winged helix-like DNA-binding domain superfamily/Winged helix DNA-binding domain"/>
    <property type="match status" value="1"/>
</dbReference>
<reference evidence="6" key="1">
    <citation type="submission" date="2023-08" db="EMBL/GenBank/DDBJ databases">
        <title>Genomic characterization of piscicolin 126 produced by Carnobacterium maltaromaticum CM22 strain isolated from salmon (Salmo salar).</title>
        <authorList>
            <person name="Gonzalez-Gragera E."/>
            <person name="Garcia-Lopez J.D."/>
            <person name="Teso-Perez C."/>
            <person name="Gimenez-Hernandez I."/>
            <person name="Peralta-Sanchez J.M."/>
            <person name="Valdivia E."/>
            <person name="Montalban-Lopez M."/>
            <person name="Martin-Platero A.M."/>
            <person name="Banos A."/>
            <person name="Martinez-Bueno M."/>
        </authorList>
    </citation>
    <scope>NUCLEOTIDE SEQUENCE</scope>
    <source>
        <strain evidence="6">CM22</strain>
    </source>
</reference>
<sequence length="238" mass="27636">MNKFHEIYLDLEKAILEKKYQPGQLLPSENELTKEYSVSRETIRKALVLLLESGYIQKKQGKGSIVLDVNRFDFPVSGLTSFKELQESQQMKSETIVTKNEVQTIPEKLAERLKLPTDTKVIYIERQRRFNGEVVILDKDYLLLSIISEMPQAAAQDSIYNYIEHTLGLAISYAQKEITVDPITPEDQVLMDLGDDTHIVVVRSDVYLEDTTLFQYTESRHRLDRFRFVEFARRKSPV</sequence>
<dbReference type="GO" id="GO:0045892">
    <property type="term" value="P:negative regulation of DNA-templated transcription"/>
    <property type="evidence" value="ECO:0007669"/>
    <property type="project" value="TreeGrafter"/>
</dbReference>
<dbReference type="SUPFAM" id="SSF64288">
    <property type="entry name" value="Chorismate lyase-like"/>
    <property type="match status" value="1"/>
</dbReference>
<evidence type="ECO:0000256" key="4">
    <source>
        <dbReference type="NCBIfam" id="TIGR02404"/>
    </source>
</evidence>
<accession>A0AAW9JT22</accession>
<dbReference type="EMBL" id="JAVBVO010000003">
    <property type="protein sequence ID" value="MDZ5759682.1"/>
    <property type="molecule type" value="Genomic_DNA"/>
</dbReference>
<keyword evidence="3" id="KW-0804">Transcription</keyword>
<gene>
    <name evidence="6" type="primary">treR</name>
    <name evidence="6" type="ORF">RAK27_13550</name>
</gene>
<dbReference type="CDD" id="cd07377">
    <property type="entry name" value="WHTH_GntR"/>
    <property type="match status" value="1"/>
</dbReference>
<dbReference type="SMART" id="SM00345">
    <property type="entry name" value="HTH_GNTR"/>
    <property type="match status" value="1"/>
</dbReference>
<evidence type="ECO:0000313" key="6">
    <source>
        <dbReference type="EMBL" id="MDZ5759682.1"/>
    </source>
</evidence>
<comment type="caution">
    <text evidence="6">The sequence shown here is derived from an EMBL/GenBank/DDBJ whole genome shotgun (WGS) entry which is preliminary data.</text>
</comment>
<dbReference type="InterPro" id="IPR028978">
    <property type="entry name" value="Chorismate_lyase_/UTRA_dom_sf"/>
</dbReference>
<dbReference type="AlphaFoldDB" id="A0AAW9JT22"/>